<organism evidence="3 4">
    <name type="scientific">Halobacillus litoralis</name>
    <dbReference type="NCBI Taxonomy" id="45668"/>
    <lineage>
        <taxon>Bacteria</taxon>
        <taxon>Bacillati</taxon>
        <taxon>Bacillota</taxon>
        <taxon>Bacilli</taxon>
        <taxon>Bacillales</taxon>
        <taxon>Bacillaceae</taxon>
        <taxon>Halobacillus</taxon>
    </lineage>
</organism>
<dbReference type="Gene3D" id="3.30.1380.10">
    <property type="match status" value="1"/>
</dbReference>
<dbReference type="SUPFAM" id="SSF55166">
    <property type="entry name" value="Hedgehog/DD-peptidase"/>
    <property type="match status" value="1"/>
</dbReference>
<dbReference type="EMBL" id="WMEZ01000007">
    <property type="protein sequence ID" value="MYL50915.1"/>
    <property type="molecule type" value="Genomic_DNA"/>
</dbReference>
<dbReference type="CDD" id="cd14845">
    <property type="entry name" value="L-Ala-D-Glu_peptidase_like"/>
    <property type="match status" value="1"/>
</dbReference>
<dbReference type="PANTHER" id="PTHR34385:SF1">
    <property type="entry name" value="PEPTIDOGLYCAN L-ALANYL-D-GLUTAMATE ENDOPEPTIDASE CWLK"/>
    <property type="match status" value="1"/>
</dbReference>
<feature type="transmembrane region" description="Helical" evidence="1">
    <location>
        <begin position="9"/>
        <end position="28"/>
    </location>
</feature>
<dbReference type="PANTHER" id="PTHR34385">
    <property type="entry name" value="D-ALANYL-D-ALANINE CARBOXYPEPTIDASE"/>
    <property type="match status" value="1"/>
</dbReference>
<keyword evidence="1" id="KW-1133">Transmembrane helix</keyword>
<dbReference type="OrthoDB" id="9799970at2"/>
<feature type="domain" description="Peptidase M15C" evidence="2">
    <location>
        <begin position="104"/>
        <end position="172"/>
    </location>
</feature>
<evidence type="ECO:0000313" key="4">
    <source>
        <dbReference type="Proteomes" id="UP000447393"/>
    </source>
</evidence>
<dbReference type="InterPro" id="IPR039561">
    <property type="entry name" value="Peptidase_M15C"/>
</dbReference>
<accession>A0A845E5F7</accession>
<sequence>MEGKLEVRILTNLFFFAVVVALVVFFLVPQVEKELPQGVFYKEDVPLPTNLHPTVEKRKDQLVEKVKGAGINIVITEGHRSVERQDKLYEQGRSSNGQIVTHARGGESYHNYGLAIDFALEHEDGRIIWDTEYDGNGNGRSDWLEIVKAAKGLGFEWGGDWENFKDYPHLQMDFGLSIRELKRGKRPEVDEYADEE</sequence>
<proteinExistence type="predicted"/>
<keyword evidence="1" id="KW-0812">Transmembrane</keyword>
<name>A0A845E5F7_9BACI</name>
<comment type="caution">
    <text evidence="3">The sequence shown here is derived from an EMBL/GenBank/DDBJ whole genome shotgun (WGS) entry which is preliminary data.</text>
</comment>
<dbReference type="Pfam" id="PF13539">
    <property type="entry name" value="Peptidase_M15_4"/>
    <property type="match status" value="1"/>
</dbReference>
<dbReference type="InterPro" id="IPR009045">
    <property type="entry name" value="Zn_M74/Hedgehog-like"/>
</dbReference>
<protein>
    <submittedName>
        <fullName evidence="3">M15 family peptidase</fullName>
    </submittedName>
</protein>
<dbReference type="Proteomes" id="UP000447393">
    <property type="component" value="Unassembled WGS sequence"/>
</dbReference>
<dbReference type="InterPro" id="IPR052179">
    <property type="entry name" value="DD-CPase-like"/>
</dbReference>
<keyword evidence="1" id="KW-0472">Membrane</keyword>
<dbReference type="AlphaFoldDB" id="A0A845E5F7"/>
<reference evidence="3 4" key="1">
    <citation type="submission" date="2019-11" db="EMBL/GenBank/DDBJ databases">
        <title>Genome sequences of 17 halophilic strains isolated from different environments.</title>
        <authorList>
            <person name="Furrow R.E."/>
        </authorList>
    </citation>
    <scope>NUCLEOTIDE SEQUENCE [LARGE SCALE GENOMIC DNA]</scope>
    <source>
        <strain evidence="3 4">22505_10_Sand</strain>
    </source>
</reference>
<dbReference type="GO" id="GO:0008233">
    <property type="term" value="F:peptidase activity"/>
    <property type="evidence" value="ECO:0007669"/>
    <property type="project" value="InterPro"/>
</dbReference>
<gene>
    <name evidence="3" type="ORF">GLV98_15580</name>
</gene>
<evidence type="ECO:0000259" key="2">
    <source>
        <dbReference type="Pfam" id="PF13539"/>
    </source>
</evidence>
<evidence type="ECO:0000256" key="1">
    <source>
        <dbReference type="SAM" id="Phobius"/>
    </source>
</evidence>
<evidence type="ECO:0000313" key="3">
    <source>
        <dbReference type="EMBL" id="MYL50915.1"/>
    </source>
</evidence>